<accession>E6SEY0</accession>
<organism evidence="15 16">
    <name type="scientific">Intrasporangium calvum (strain ATCC 23552 / DSM 43043 / JCM 3097 / NBRC 12989 / NCIMB 10167 / NRRL B-3866 / 7 KIP)</name>
    <dbReference type="NCBI Taxonomy" id="710696"/>
    <lineage>
        <taxon>Bacteria</taxon>
        <taxon>Bacillati</taxon>
        <taxon>Actinomycetota</taxon>
        <taxon>Actinomycetes</taxon>
        <taxon>Micrococcales</taxon>
        <taxon>Intrasporangiaceae</taxon>
        <taxon>Intrasporangium</taxon>
    </lineage>
</organism>
<evidence type="ECO:0000256" key="13">
    <source>
        <dbReference type="SAM" id="MobiDB-lite"/>
    </source>
</evidence>
<dbReference type="InterPro" id="IPR002937">
    <property type="entry name" value="Amino_oxidase"/>
</dbReference>
<comment type="cofactor">
    <cofactor evidence="2 12">
        <name>FAD</name>
        <dbReference type="ChEBI" id="CHEBI:57692"/>
    </cofactor>
</comment>
<evidence type="ECO:0000256" key="6">
    <source>
        <dbReference type="ARBA" id="ARBA00012402"/>
    </source>
</evidence>
<comment type="similarity">
    <text evidence="5 12">Belongs to the protoporphyrinogen/coproporphyrinogen oxidase family. Coproporphyrinogen III oxidase subfamily.</text>
</comment>
<dbReference type="KEGG" id="ica:Intca_2260"/>
<dbReference type="GO" id="GO:0006783">
    <property type="term" value="P:heme biosynthetic process"/>
    <property type="evidence" value="ECO:0007669"/>
    <property type="project" value="UniProtKB-UniRule"/>
</dbReference>
<dbReference type="Gene3D" id="3.50.50.60">
    <property type="entry name" value="FAD/NAD(P)-binding domain"/>
    <property type="match status" value="1"/>
</dbReference>
<dbReference type="NCBIfam" id="TIGR00562">
    <property type="entry name" value="proto_IX_ox"/>
    <property type="match status" value="1"/>
</dbReference>
<keyword evidence="10 12" id="KW-0560">Oxidoreductase</keyword>
<evidence type="ECO:0000313" key="16">
    <source>
        <dbReference type="Proteomes" id="UP000008914"/>
    </source>
</evidence>
<evidence type="ECO:0000256" key="2">
    <source>
        <dbReference type="ARBA" id="ARBA00001974"/>
    </source>
</evidence>
<dbReference type="GO" id="GO:0005737">
    <property type="term" value="C:cytoplasm"/>
    <property type="evidence" value="ECO:0007669"/>
    <property type="project" value="UniProtKB-SubCell"/>
</dbReference>
<keyword evidence="12" id="KW-0963">Cytoplasm</keyword>
<name>E6SEY0_INTC7</name>
<evidence type="ECO:0000259" key="14">
    <source>
        <dbReference type="Pfam" id="PF01593"/>
    </source>
</evidence>
<reference evidence="15 16" key="1">
    <citation type="journal article" date="2010" name="Stand. Genomic Sci.">
        <title>Complete genome sequence of Intrasporangium calvum type strain (7 KIP).</title>
        <authorList>
            <person name="Del Rio T.G."/>
            <person name="Chertkov O."/>
            <person name="Yasawong M."/>
            <person name="Lucas S."/>
            <person name="Deshpande S."/>
            <person name="Cheng J.F."/>
            <person name="Detter C."/>
            <person name="Tapia R."/>
            <person name="Han C."/>
            <person name="Goodwin L."/>
            <person name="Pitluck S."/>
            <person name="Liolios K."/>
            <person name="Ivanova N."/>
            <person name="Mavromatis K."/>
            <person name="Pati A."/>
            <person name="Chen A."/>
            <person name="Palaniappan K."/>
            <person name="Land M."/>
            <person name="Hauser L."/>
            <person name="Chang Y.J."/>
            <person name="Jeffries C.D."/>
            <person name="Rohde M."/>
            <person name="Pukall R."/>
            <person name="Sikorski J."/>
            <person name="Goker M."/>
            <person name="Woyke T."/>
            <person name="Bristow J."/>
            <person name="Eisen J.A."/>
            <person name="Markowitz V."/>
            <person name="Hugenholtz P."/>
            <person name="Kyrpides N.C."/>
            <person name="Klenk H.P."/>
            <person name="Lapidus A."/>
        </authorList>
    </citation>
    <scope>NUCLEOTIDE SEQUENCE [LARGE SCALE GENOMIC DNA]</scope>
    <source>
        <strain evidence="16">ATCC 23552 / DSM 43043 / JCM 3097 / NBRC 12989 / 7 KIP</strain>
    </source>
</reference>
<gene>
    <name evidence="15" type="ordered locus">Intca_2260</name>
</gene>
<dbReference type="PANTHER" id="PTHR42923">
    <property type="entry name" value="PROTOPORPHYRINOGEN OXIDASE"/>
    <property type="match status" value="1"/>
</dbReference>
<evidence type="ECO:0000256" key="3">
    <source>
        <dbReference type="ARBA" id="ARBA00002185"/>
    </source>
</evidence>
<dbReference type="Proteomes" id="UP000008914">
    <property type="component" value="Chromosome"/>
</dbReference>
<evidence type="ECO:0000256" key="10">
    <source>
        <dbReference type="ARBA" id="ARBA00023002"/>
    </source>
</evidence>
<evidence type="ECO:0000256" key="5">
    <source>
        <dbReference type="ARBA" id="ARBA00008310"/>
    </source>
</evidence>
<dbReference type="PANTHER" id="PTHR42923:SF3">
    <property type="entry name" value="PROTOPORPHYRINOGEN OXIDASE"/>
    <property type="match status" value="1"/>
</dbReference>
<dbReference type="EMBL" id="CP002343">
    <property type="protein sequence ID" value="ADU48769.1"/>
    <property type="molecule type" value="Genomic_DNA"/>
</dbReference>
<dbReference type="InterPro" id="IPR050464">
    <property type="entry name" value="Zeta_carotene_desat/Oxidored"/>
</dbReference>
<feature type="domain" description="Amine oxidase" evidence="14">
    <location>
        <begin position="17"/>
        <end position="469"/>
    </location>
</feature>
<dbReference type="InterPro" id="IPR036188">
    <property type="entry name" value="FAD/NAD-bd_sf"/>
</dbReference>
<evidence type="ECO:0000256" key="8">
    <source>
        <dbReference type="ARBA" id="ARBA00022630"/>
    </source>
</evidence>
<evidence type="ECO:0000256" key="12">
    <source>
        <dbReference type="RuleBase" id="RU364052"/>
    </source>
</evidence>
<protein>
    <recommendedName>
        <fullName evidence="7 12">Coproporphyrinogen III oxidase</fullName>
        <ecNumber evidence="6 12">1.3.3.15</ecNumber>
    </recommendedName>
</protein>
<dbReference type="Gene3D" id="3.90.660.20">
    <property type="entry name" value="Protoporphyrinogen oxidase, mitochondrial, domain 2"/>
    <property type="match status" value="1"/>
</dbReference>
<feature type="compositionally biased region" description="Low complexity" evidence="13">
    <location>
        <begin position="480"/>
        <end position="494"/>
    </location>
</feature>
<dbReference type="UniPathway" id="UPA00252"/>
<keyword evidence="9 12" id="KW-0274">FAD</keyword>
<comment type="subcellular location">
    <subcellularLocation>
        <location evidence="12">Cytoplasm</location>
    </subcellularLocation>
</comment>
<dbReference type="OrthoDB" id="3450553at2"/>
<sequence length="494" mass="51117">MTEPDRPQRVVVVGGGITGLVAARRLAQAGHDVTLLEAANRLGGQVHTVDLGTRRVDVGAEAIHLGSPVARSLVEELGLSGTVLGSRPGQSWLWTGRGLRALPAGVTPSGPTRLRPVVTSGVMSVRGLGRAGLEPLVARLRPGLADDEDISVGEFVSSRFGPEVTQRFIDPLLGSLHAGDVHRLSLRACAPALVDAATHRRSIVRRRPAPPAPAGGAPLPMFASWPGGLGTLTEAILVGLPVAVRLGCRVDRIIRSASGYTLEVTQLTGGTGSAERIEADGIVLAVPAAAAAPLLAPHSRRAESILERAEVAKVATVVLGYEPSATKDLRVFAGTGVLLPSTAGLLLKAATHLSRKWPQFADDELSLVRLSAGRSGDNRIEELSDDELVTQLVDDYRTVAGVEAQPQVLHVQRWSDGLPQLRVGHTARLTALRDEVSHALPGIVLAGSGYDGLGLASCIASGEAAAAALSLRASPPPTAATPVSNPTSTSAVGA</sequence>
<evidence type="ECO:0000256" key="7">
    <source>
        <dbReference type="ARBA" id="ARBA00019046"/>
    </source>
</evidence>
<dbReference type="Gene3D" id="1.10.3110.10">
    <property type="entry name" value="protoporphyrinogen ix oxidase, domain 3"/>
    <property type="match status" value="1"/>
</dbReference>
<proteinExistence type="inferred from homology"/>
<dbReference type="GO" id="GO:0004729">
    <property type="term" value="F:oxygen-dependent protoporphyrinogen oxidase activity"/>
    <property type="evidence" value="ECO:0007669"/>
    <property type="project" value="UniProtKB-UniRule"/>
</dbReference>
<dbReference type="AlphaFoldDB" id="E6SEY0"/>
<keyword evidence="8 12" id="KW-0285">Flavoprotein</keyword>
<evidence type="ECO:0000256" key="9">
    <source>
        <dbReference type="ARBA" id="ARBA00022827"/>
    </source>
</evidence>
<dbReference type="SUPFAM" id="SSF51905">
    <property type="entry name" value="FAD/NAD(P)-binding domain"/>
    <property type="match status" value="1"/>
</dbReference>
<dbReference type="eggNOG" id="COG1232">
    <property type="taxonomic scope" value="Bacteria"/>
</dbReference>
<comment type="function">
    <text evidence="3 12">Involved in coproporphyrin-dependent heme b biosynthesis. Catalyzes the oxidation of coproporphyrinogen III to coproporphyrin III.</text>
</comment>
<feature type="region of interest" description="Disordered" evidence="13">
    <location>
        <begin position="474"/>
        <end position="494"/>
    </location>
</feature>
<evidence type="ECO:0000256" key="1">
    <source>
        <dbReference type="ARBA" id="ARBA00001755"/>
    </source>
</evidence>
<dbReference type="STRING" id="710696.Intca_2260"/>
<dbReference type="EC" id="1.3.3.15" evidence="6 12"/>
<keyword evidence="16" id="KW-1185">Reference proteome</keyword>
<dbReference type="SUPFAM" id="SSF54373">
    <property type="entry name" value="FAD-linked reductases, C-terminal domain"/>
    <property type="match status" value="1"/>
</dbReference>
<comment type="catalytic activity">
    <reaction evidence="1">
        <text>coproporphyrinogen III + 3 O2 = coproporphyrin III + 3 H2O2</text>
        <dbReference type="Rhea" id="RHEA:43436"/>
        <dbReference type="ChEBI" id="CHEBI:15379"/>
        <dbReference type="ChEBI" id="CHEBI:16240"/>
        <dbReference type="ChEBI" id="CHEBI:57309"/>
        <dbReference type="ChEBI" id="CHEBI:131725"/>
        <dbReference type="EC" id="1.3.3.15"/>
    </reaction>
    <physiologicalReaction direction="left-to-right" evidence="1">
        <dbReference type="Rhea" id="RHEA:43437"/>
    </physiologicalReaction>
</comment>
<evidence type="ECO:0000256" key="11">
    <source>
        <dbReference type="ARBA" id="ARBA00023133"/>
    </source>
</evidence>
<evidence type="ECO:0000313" key="15">
    <source>
        <dbReference type="EMBL" id="ADU48769.1"/>
    </source>
</evidence>
<dbReference type="HOGENOM" id="CLU_009629_3_0_11"/>
<dbReference type="InterPro" id="IPR004572">
    <property type="entry name" value="Protoporphyrinogen_oxidase"/>
</dbReference>
<keyword evidence="11 12" id="KW-0350">Heme biosynthesis</keyword>
<evidence type="ECO:0000256" key="4">
    <source>
        <dbReference type="ARBA" id="ARBA00004744"/>
    </source>
</evidence>
<comment type="pathway">
    <text evidence="4 12">Porphyrin-containing compound metabolism; protoheme biosynthesis.</text>
</comment>
<dbReference type="Pfam" id="PF01593">
    <property type="entry name" value="Amino_oxidase"/>
    <property type="match status" value="1"/>
</dbReference>